<keyword evidence="2" id="KW-1133">Transmembrane helix</keyword>
<dbReference type="EMBL" id="RQTK01001741">
    <property type="protein sequence ID" value="RUS69298.1"/>
    <property type="molecule type" value="Genomic_DNA"/>
</dbReference>
<protein>
    <submittedName>
        <fullName evidence="3">Uncharacterized protein</fullName>
    </submittedName>
</protein>
<comment type="caution">
    <text evidence="3">The sequence shown here is derived from an EMBL/GenBank/DDBJ whole genome shotgun (WGS) entry which is preliminary data.</text>
</comment>
<keyword evidence="2" id="KW-0812">Transmembrane</keyword>
<keyword evidence="4" id="KW-1185">Reference proteome</keyword>
<name>A0A3S0ZK66_ELYCH</name>
<reference evidence="3 4" key="1">
    <citation type="submission" date="2019-01" db="EMBL/GenBank/DDBJ databases">
        <title>A draft genome assembly of the solar-powered sea slug Elysia chlorotica.</title>
        <authorList>
            <person name="Cai H."/>
            <person name="Li Q."/>
            <person name="Fang X."/>
            <person name="Li J."/>
            <person name="Curtis N.E."/>
            <person name="Altenburger A."/>
            <person name="Shibata T."/>
            <person name="Feng M."/>
            <person name="Maeda T."/>
            <person name="Schwartz J.A."/>
            <person name="Shigenobu S."/>
            <person name="Lundholm N."/>
            <person name="Nishiyama T."/>
            <person name="Yang H."/>
            <person name="Hasebe M."/>
            <person name="Li S."/>
            <person name="Pierce S.K."/>
            <person name="Wang J."/>
        </authorList>
    </citation>
    <scope>NUCLEOTIDE SEQUENCE [LARGE SCALE GENOMIC DNA]</scope>
    <source>
        <strain evidence="3">EC2010</strain>
        <tissue evidence="3">Whole organism of an adult</tissue>
    </source>
</reference>
<dbReference type="Proteomes" id="UP000271974">
    <property type="component" value="Unassembled WGS sequence"/>
</dbReference>
<feature type="transmembrane region" description="Helical" evidence="2">
    <location>
        <begin position="61"/>
        <end position="80"/>
    </location>
</feature>
<feature type="region of interest" description="Disordered" evidence="1">
    <location>
        <begin position="33"/>
        <end position="55"/>
    </location>
</feature>
<evidence type="ECO:0000256" key="1">
    <source>
        <dbReference type="SAM" id="MobiDB-lite"/>
    </source>
</evidence>
<evidence type="ECO:0000256" key="2">
    <source>
        <dbReference type="SAM" id="Phobius"/>
    </source>
</evidence>
<accession>A0A3S0ZK66</accession>
<sequence>MFIFKKKFNSQTALDLDLVRNQSESCLRQAYRGINAKEEKAPPPKSTRWSPTPSHTHTETMLRFVALLAVLTLLVCTVVAQNENDFNKLATKTLQLGDLFGLLDALGGDGFDDRFIILNITKPGKK</sequence>
<dbReference type="AlphaFoldDB" id="A0A3S0ZK66"/>
<organism evidence="3 4">
    <name type="scientific">Elysia chlorotica</name>
    <name type="common">Eastern emerald elysia</name>
    <name type="synonym">Sea slug</name>
    <dbReference type="NCBI Taxonomy" id="188477"/>
    <lineage>
        <taxon>Eukaryota</taxon>
        <taxon>Metazoa</taxon>
        <taxon>Spiralia</taxon>
        <taxon>Lophotrochozoa</taxon>
        <taxon>Mollusca</taxon>
        <taxon>Gastropoda</taxon>
        <taxon>Heterobranchia</taxon>
        <taxon>Euthyneura</taxon>
        <taxon>Panpulmonata</taxon>
        <taxon>Sacoglossa</taxon>
        <taxon>Placobranchoidea</taxon>
        <taxon>Plakobranchidae</taxon>
        <taxon>Elysia</taxon>
    </lineage>
</organism>
<proteinExistence type="predicted"/>
<gene>
    <name evidence="3" type="ORF">EGW08_022940</name>
</gene>
<evidence type="ECO:0000313" key="3">
    <source>
        <dbReference type="EMBL" id="RUS69298.1"/>
    </source>
</evidence>
<evidence type="ECO:0000313" key="4">
    <source>
        <dbReference type="Proteomes" id="UP000271974"/>
    </source>
</evidence>
<keyword evidence="2" id="KW-0472">Membrane</keyword>